<feature type="transmembrane region" description="Helical" evidence="1">
    <location>
        <begin position="225"/>
        <end position="244"/>
    </location>
</feature>
<dbReference type="Proteomes" id="UP000663844">
    <property type="component" value="Unassembled WGS sequence"/>
</dbReference>
<evidence type="ECO:0000313" key="2">
    <source>
        <dbReference type="EMBL" id="CAF4085604.1"/>
    </source>
</evidence>
<reference evidence="2" key="1">
    <citation type="submission" date="2021-02" db="EMBL/GenBank/DDBJ databases">
        <authorList>
            <person name="Nowell W R."/>
        </authorList>
    </citation>
    <scope>NUCLEOTIDE SEQUENCE</scope>
</reference>
<name>A0A819TVP6_9BILA</name>
<comment type="caution">
    <text evidence="2">The sequence shown here is derived from an EMBL/GenBank/DDBJ whole genome shotgun (WGS) entry which is preliminary data.</text>
</comment>
<gene>
    <name evidence="2" type="ORF">OXD698_LOCUS34588</name>
</gene>
<feature type="transmembrane region" description="Helical" evidence="1">
    <location>
        <begin position="112"/>
        <end position="129"/>
    </location>
</feature>
<evidence type="ECO:0000313" key="3">
    <source>
        <dbReference type="Proteomes" id="UP000663844"/>
    </source>
</evidence>
<keyword evidence="1" id="KW-0812">Transmembrane</keyword>
<protein>
    <recommendedName>
        <fullName evidence="4">Fatty acid hydroxylase domain-containing protein</fullName>
    </recommendedName>
</protein>
<evidence type="ECO:0000256" key="1">
    <source>
        <dbReference type="SAM" id="Phobius"/>
    </source>
</evidence>
<keyword evidence="1" id="KW-1133">Transmembrane helix</keyword>
<feature type="transmembrane region" description="Helical" evidence="1">
    <location>
        <begin position="89"/>
        <end position="106"/>
    </location>
</feature>
<keyword evidence="1" id="KW-0472">Membrane</keyword>
<organism evidence="2 3">
    <name type="scientific">Adineta steineri</name>
    <dbReference type="NCBI Taxonomy" id="433720"/>
    <lineage>
        <taxon>Eukaryota</taxon>
        <taxon>Metazoa</taxon>
        <taxon>Spiralia</taxon>
        <taxon>Gnathifera</taxon>
        <taxon>Rotifera</taxon>
        <taxon>Eurotatoria</taxon>
        <taxon>Bdelloidea</taxon>
        <taxon>Adinetida</taxon>
        <taxon>Adinetidae</taxon>
        <taxon>Adineta</taxon>
    </lineage>
</organism>
<evidence type="ECO:0008006" key="4">
    <source>
        <dbReference type="Google" id="ProtNLM"/>
    </source>
</evidence>
<dbReference type="AlphaFoldDB" id="A0A819TVP6"/>
<sequence>MDENMNDAEINNITNSIDKQETVNGLNKLTSSTNNQSSHSRPPLLRQNTINYKRTPSDTDVIKLPVPSGEPPINVEDDETVLGVSAYSILRYMYLALLVYSFLIAYITQCSWYTMLVFYFVEYILFYLWHWQAHHRIWWIPFNEGCYKKHKEHHWEIYLPKNFYGILKHPANQTNRNTNSTDHLPISTWDYMRHKTWVSDHEGLLILLTFIQLASARLIFHCSYSTIVCALLGFMIMGFIGNWLHHAYHVEDHWLERYKWFHELRALHYIHHLGTAKHNYGVLNMTLDRFLRSFTFTGTKNNKKH</sequence>
<accession>A0A819TVP6</accession>
<dbReference type="EMBL" id="CAJOAZ010005055">
    <property type="protein sequence ID" value="CAF4085604.1"/>
    <property type="molecule type" value="Genomic_DNA"/>
</dbReference>
<proteinExistence type="predicted"/>